<keyword evidence="3 7" id="KW-0808">Transferase</keyword>
<keyword evidence="5 7" id="KW-0547">Nucleotide-binding</keyword>
<dbReference type="Pfam" id="PF02123">
    <property type="entry name" value="RdRP_4"/>
    <property type="match status" value="1"/>
</dbReference>
<keyword evidence="2 7" id="KW-0696">RNA-directed RNA polymerase</keyword>
<evidence type="ECO:0000313" key="9">
    <source>
        <dbReference type="Proteomes" id="UP000296985"/>
    </source>
</evidence>
<evidence type="ECO:0000313" key="8">
    <source>
        <dbReference type="EMBL" id="ALO50149.1"/>
    </source>
</evidence>
<dbReference type="KEGG" id="vg:40527373"/>
<evidence type="ECO:0000256" key="3">
    <source>
        <dbReference type="ARBA" id="ARBA00022679"/>
    </source>
</evidence>
<organism evidence="8 9">
    <name type="scientific">Penicillium janczewskii chrysovirus 2</name>
    <dbReference type="NCBI Taxonomy" id="1755793"/>
    <lineage>
        <taxon>Viruses</taxon>
        <taxon>Riboviria</taxon>
        <taxon>Orthornavirae</taxon>
        <taxon>Duplornaviricota</taxon>
        <taxon>Chrymotiviricetes</taxon>
        <taxon>Ghabrivirales</taxon>
        <taxon>Alphatotivirineae</taxon>
        <taxon>Chrysoviridae</taxon>
        <taxon>Betachrysovirus</taxon>
        <taxon>Betachrysovirus secupenicillii</taxon>
    </lineage>
</organism>
<dbReference type="RefSeq" id="YP_009667018.1">
    <property type="nucleotide sequence ID" value="NC_043672.1"/>
</dbReference>
<dbReference type="InterPro" id="IPR001795">
    <property type="entry name" value="RNA-dir_pol_luteovirus"/>
</dbReference>
<keyword evidence="9" id="KW-1185">Reference proteome</keyword>
<evidence type="ECO:0000256" key="5">
    <source>
        <dbReference type="ARBA" id="ARBA00022741"/>
    </source>
</evidence>
<dbReference type="Proteomes" id="UP000296985">
    <property type="component" value="Genome"/>
</dbReference>
<accession>A0A0S2KPW5</accession>
<dbReference type="GO" id="GO:0003968">
    <property type="term" value="F:RNA-directed RNA polymerase activity"/>
    <property type="evidence" value="ECO:0007669"/>
    <property type="project" value="UniProtKB-KW"/>
</dbReference>
<dbReference type="GO" id="GO:0006351">
    <property type="term" value="P:DNA-templated transcription"/>
    <property type="evidence" value="ECO:0007669"/>
    <property type="project" value="InterPro"/>
</dbReference>
<keyword evidence="4 7" id="KW-0548">Nucleotidyltransferase</keyword>
<dbReference type="GO" id="GO:0000166">
    <property type="term" value="F:nucleotide binding"/>
    <property type="evidence" value="ECO:0007669"/>
    <property type="project" value="UniProtKB-KW"/>
</dbReference>
<dbReference type="InterPro" id="IPR043502">
    <property type="entry name" value="DNA/RNA_pol_sf"/>
</dbReference>
<name>A0A0S2KPW5_9VIRU</name>
<evidence type="ECO:0000256" key="7">
    <source>
        <dbReference type="RuleBase" id="RU364050"/>
    </source>
</evidence>
<comment type="catalytic activity">
    <reaction evidence="6 7">
        <text>RNA(n) + a ribonucleoside 5'-triphosphate = RNA(n+1) + diphosphate</text>
        <dbReference type="Rhea" id="RHEA:21248"/>
        <dbReference type="Rhea" id="RHEA-COMP:14527"/>
        <dbReference type="Rhea" id="RHEA-COMP:17342"/>
        <dbReference type="ChEBI" id="CHEBI:33019"/>
        <dbReference type="ChEBI" id="CHEBI:61557"/>
        <dbReference type="ChEBI" id="CHEBI:140395"/>
        <dbReference type="EC" id="2.7.7.48"/>
    </reaction>
</comment>
<dbReference type="GeneID" id="40527373"/>
<dbReference type="EC" id="2.7.7.48" evidence="1 7"/>
<sequence>MNTPTLGASYTRTPTGGNSTRLFASDNDAKLKEWEGLHAIVLPTCCGKSSAALRFGGYDIDDIVADASIDELDTELDAMLGAREDGVHGNDSSAMHRSNRLMLMRARRFFATVSPDDNPLVVYCHTAEFAQALGVPVGLVVHLDEEAVSNSIRMTRETTPEVRNVTLQVYREQTAANREFSRRHGLSSRDCYSYSDVQQCVWSALVRCAVLAPCRQGDEYHAMLDSRPQLSDVLNRSHAVVRTTSTPNWVRACAARQLKLSLGDLAPTEAHAAHSHPAWASIVHIVASQTGHVPEQAYASIPDWSEEEWREYFPLGPGNASFALVNVSDWLARTPSDALRSTAYSWFRQLLLVRGTKYERLLCMLVMGDVSHYVAPQYTELYSRIPLGLLSDVVYATISKQIHAAVRVGCNYLGQRIPSRDLTYFMYFDCLAGRVIGTEDIDAEIADRTRLQSPKKFCLGGEWSESEFDNRFTGAVQKAYDHLTQGLGAKLRAMTNVIDTFDHFMEERRTWVRPGAASGAPKADLMLEVPASQAEALDAISTDLGHMTVLILRRVRLNKSAVFEFPQFVDTVKEALRDYVPNSFTKYFFKFEPGKFASRALFPSHLLHYIMVSHVLFVAEKGGVIPETRLTAGPEAQQEDHWLWREMHDTAVHLMLDYANFNEQHSIKHMQATILGLKGVYSKHLSLTPDLARAIDWTVESFERICAEQDGKLVRFTHGLLSGWRCTTWVNSIANVAYLDVIRQQVQELTGRSVLVRTQSGGDDVAAEECSLYDAALTLRVGEVMGFEFKAIKQLISCEYREFFRLFITREGVYGSLCRMLGSALSGQWSNSVLPKLVEPATKLSSVVEIARKAGRRARNLNLMEKMALVAFDKWATTGEECLVDFYVHGTKETGGLGIPNVTGDLYVLDGSPDERPTHLKPVGHPSDASSVTAARIVDKAVSLVGPEAVLPTATVASTMAEGAFVSSIAQNLGPRALRVGGRRQSHKVVRVLRIREEDVAPGRTSADYQHSKLALRVQLDAMKRAGRRYAELAPAVKPAKKLDLARSVGASEGVGGDLLYYWQEEHVLYGCATYMLTEDYYEDVVLIGLLQRGRDRCAVANRCAELAMGLRNDGYMWY</sequence>
<dbReference type="GO" id="GO:0003723">
    <property type="term" value="F:RNA binding"/>
    <property type="evidence" value="ECO:0007669"/>
    <property type="project" value="InterPro"/>
</dbReference>
<reference evidence="8 9" key="1">
    <citation type="journal article" date="2015" name="Virus Res.">
        <title>Multiple approaches for the detection and characterization of viral and plasmid symbionts from a collection of marine fungi.</title>
        <authorList>
            <person name="Nerva L."/>
            <person name="Ciuffo M."/>
            <person name="Vallino M."/>
            <person name="Margaria P."/>
            <person name="Varese G.C."/>
            <person name="Gnavi G."/>
            <person name="Turina M."/>
        </authorList>
    </citation>
    <scope>NUCLEOTIDE SEQUENCE [LARGE SCALE GENOMIC DNA]</scope>
</reference>
<evidence type="ECO:0000256" key="2">
    <source>
        <dbReference type="ARBA" id="ARBA00022484"/>
    </source>
</evidence>
<dbReference type="SUPFAM" id="SSF56672">
    <property type="entry name" value="DNA/RNA polymerases"/>
    <property type="match status" value="1"/>
</dbReference>
<evidence type="ECO:0000256" key="6">
    <source>
        <dbReference type="ARBA" id="ARBA00048744"/>
    </source>
</evidence>
<protein>
    <recommendedName>
        <fullName evidence="1 7">RNA-directed RNA polymerase</fullName>
        <ecNumber evidence="1 7">2.7.7.48</ecNumber>
    </recommendedName>
</protein>
<keyword evidence="7" id="KW-0693">Viral RNA replication</keyword>
<evidence type="ECO:0000256" key="1">
    <source>
        <dbReference type="ARBA" id="ARBA00012494"/>
    </source>
</evidence>
<proteinExistence type="predicted"/>
<evidence type="ECO:0000256" key="4">
    <source>
        <dbReference type="ARBA" id="ARBA00022695"/>
    </source>
</evidence>
<dbReference type="EMBL" id="KT950836">
    <property type="protein sequence ID" value="ALO50149.1"/>
    <property type="molecule type" value="Genomic_RNA"/>
</dbReference>